<dbReference type="SUPFAM" id="SSF140500">
    <property type="entry name" value="BAS1536-like"/>
    <property type="match status" value="1"/>
</dbReference>
<dbReference type="AlphaFoldDB" id="A0A1I6R521"/>
<keyword evidence="2" id="KW-1185">Reference proteome</keyword>
<organism evidence="1 2">
    <name type="scientific">Marininema halotolerans</name>
    <dbReference type="NCBI Taxonomy" id="1155944"/>
    <lineage>
        <taxon>Bacteria</taxon>
        <taxon>Bacillati</taxon>
        <taxon>Bacillota</taxon>
        <taxon>Bacilli</taxon>
        <taxon>Bacillales</taxon>
        <taxon>Thermoactinomycetaceae</taxon>
        <taxon>Marininema</taxon>
    </lineage>
</organism>
<accession>A0A1I6R521</accession>
<evidence type="ECO:0000313" key="1">
    <source>
        <dbReference type="EMBL" id="SFS59861.1"/>
    </source>
</evidence>
<dbReference type="InterPro" id="IPR036638">
    <property type="entry name" value="HLH_DNA-bd_sf"/>
</dbReference>
<sequence>MSSARLETLEWEMEMLRAALYREIEGERERLSHTSVLPISRELDDILNQYYAEKNRQPS</sequence>
<dbReference type="Proteomes" id="UP000198660">
    <property type="component" value="Unassembled WGS sequence"/>
</dbReference>
<dbReference type="InterPro" id="IPR037208">
    <property type="entry name" value="Spo0E-like_sf"/>
</dbReference>
<proteinExistence type="predicted"/>
<evidence type="ECO:0000313" key="2">
    <source>
        <dbReference type="Proteomes" id="UP000198660"/>
    </source>
</evidence>
<name>A0A1I6R521_9BACL</name>
<dbReference type="InterPro" id="IPR018540">
    <property type="entry name" value="Spo0E-like"/>
</dbReference>
<dbReference type="GO" id="GO:0043937">
    <property type="term" value="P:regulation of sporulation"/>
    <property type="evidence" value="ECO:0007669"/>
    <property type="project" value="InterPro"/>
</dbReference>
<dbReference type="OrthoDB" id="2991475at2"/>
<protein>
    <submittedName>
        <fullName evidence="1">Spo0E like sporulation regulatory protein</fullName>
    </submittedName>
</protein>
<gene>
    <name evidence="1" type="ORF">SAMN05444972_104140</name>
</gene>
<dbReference type="RefSeq" id="WP_091835758.1">
    <property type="nucleotide sequence ID" value="NZ_FPAA01000004.1"/>
</dbReference>
<dbReference type="GO" id="GO:0046983">
    <property type="term" value="F:protein dimerization activity"/>
    <property type="evidence" value="ECO:0007669"/>
    <property type="project" value="InterPro"/>
</dbReference>
<dbReference type="EMBL" id="FPAA01000004">
    <property type="protein sequence ID" value="SFS59861.1"/>
    <property type="molecule type" value="Genomic_DNA"/>
</dbReference>
<dbReference type="Pfam" id="PF09388">
    <property type="entry name" value="SpoOE-like"/>
    <property type="match status" value="1"/>
</dbReference>
<reference evidence="2" key="1">
    <citation type="submission" date="2016-10" db="EMBL/GenBank/DDBJ databases">
        <authorList>
            <person name="Varghese N."/>
            <person name="Submissions S."/>
        </authorList>
    </citation>
    <scope>NUCLEOTIDE SEQUENCE [LARGE SCALE GENOMIC DNA]</scope>
    <source>
        <strain evidence="2">DSM 45789</strain>
    </source>
</reference>
<dbReference type="Gene3D" id="4.10.280.10">
    <property type="entry name" value="Helix-loop-helix DNA-binding domain"/>
    <property type="match status" value="1"/>
</dbReference>